<reference evidence="1 2" key="1">
    <citation type="submission" date="2018-09" db="EMBL/GenBank/DDBJ databases">
        <title>Whole genome sequencing of Microbacterium oryzae strain MB-10T.</title>
        <authorList>
            <person name="Das S.K."/>
        </authorList>
    </citation>
    <scope>NUCLEOTIDE SEQUENCE [LARGE SCALE GENOMIC DNA]</scope>
    <source>
        <strain evidence="1 2">MB-10</strain>
    </source>
</reference>
<dbReference type="Proteomes" id="UP000422989">
    <property type="component" value="Chromosome"/>
</dbReference>
<dbReference type="EMBL" id="CP032550">
    <property type="protein sequence ID" value="QGU27405.1"/>
    <property type="molecule type" value="Genomic_DNA"/>
</dbReference>
<dbReference type="RefSeq" id="WP_156241897.1">
    <property type="nucleotide sequence ID" value="NZ_BAAAZL010000004.1"/>
</dbReference>
<evidence type="ECO:0000313" key="1">
    <source>
        <dbReference type="EMBL" id="QGU27405.1"/>
    </source>
</evidence>
<sequence length="156" mass="16566">MESTEITPQHGDRVCRASRHTRVQHLITADEHSLVDLETLVATLPICSTGRIFIEVPDASWIGTVTAPARMVVTWLDRSRRSGAPGTGRACAPGQALSRAVTAWADEMMCVGDDATRVALLGGFLGTADIVEHLTGVLGTPAEAIHVPDAFAGLIR</sequence>
<accession>A0A6I6DR20</accession>
<dbReference type="AlphaFoldDB" id="A0A6I6DR20"/>
<organism evidence="1 2">
    <name type="scientific">Microbacterium oryzae</name>
    <dbReference type="NCBI Taxonomy" id="743009"/>
    <lineage>
        <taxon>Bacteria</taxon>
        <taxon>Bacillati</taxon>
        <taxon>Actinomycetota</taxon>
        <taxon>Actinomycetes</taxon>
        <taxon>Micrococcales</taxon>
        <taxon>Microbacteriaceae</taxon>
        <taxon>Microbacterium</taxon>
    </lineage>
</organism>
<dbReference type="InterPro" id="IPR039261">
    <property type="entry name" value="FNR_nucleotide-bd"/>
</dbReference>
<keyword evidence="2" id="KW-1185">Reference proteome</keyword>
<gene>
    <name evidence="1" type="ORF">D7D94_06780</name>
</gene>
<proteinExistence type="predicted"/>
<dbReference type="KEGG" id="moj:D7D94_06780"/>
<dbReference type="Gene3D" id="3.40.50.80">
    <property type="entry name" value="Nucleotide-binding domain of ferredoxin-NADP reductase (FNR) module"/>
    <property type="match status" value="1"/>
</dbReference>
<dbReference type="OrthoDB" id="5123323at2"/>
<evidence type="ECO:0000313" key="2">
    <source>
        <dbReference type="Proteomes" id="UP000422989"/>
    </source>
</evidence>
<name>A0A6I6DR20_9MICO</name>
<protein>
    <submittedName>
        <fullName evidence="1">Phage tail protein</fullName>
    </submittedName>
</protein>